<dbReference type="AlphaFoldDB" id="H3SIX5"/>
<dbReference type="Proteomes" id="UP000003900">
    <property type="component" value="Unassembled WGS sequence"/>
</dbReference>
<proteinExistence type="predicted"/>
<feature type="domain" description="Glycoside hydrolase 123 catalytic" evidence="1">
    <location>
        <begin position="178"/>
        <end position="489"/>
    </location>
</feature>
<dbReference type="OrthoDB" id="197680at2"/>
<evidence type="ECO:0000259" key="1">
    <source>
        <dbReference type="Pfam" id="PF13320"/>
    </source>
</evidence>
<organism evidence="2 3">
    <name type="scientific">Paenibacillus dendritiformis C454</name>
    <dbReference type="NCBI Taxonomy" id="1131935"/>
    <lineage>
        <taxon>Bacteria</taxon>
        <taxon>Bacillati</taxon>
        <taxon>Bacillota</taxon>
        <taxon>Bacilli</taxon>
        <taxon>Bacillales</taxon>
        <taxon>Paenibacillaceae</taxon>
        <taxon>Paenibacillus</taxon>
    </lineage>
</organism>
<evidence type="ECO:0000313" key="2">
    <source>
        <dbReference type="EMBL" id="EHQ60984.1"/>
    </source>
</evidence>
<sequence>MKYEVYSANEWLYPDSEIAHPYAHSVSLASARGSYASCQILFNGVPANASIAWTFQPRGERRLPGSVEVYQLLDVQVNENTDVDVSTIPAGSPAPPFVTRQAPFRVYDALRPVKDRYTARAATEAAYLCWPIPVSAHPGLYEGELTFEIGGERGVIPVRIEVFPAAVPARGRLAVTNWYSVRNIADRHGLEMWSEPYWEMLYRYGAAMRRGRQTHFMVGAPFIEIHPQGGGRYSFDFSKAERLITMFLELGFTHIEGGHIAGRPHWEAPRFMLNADRKIPATSPEGYAFLSQFVPAWRDWLRSKGWLDRLVQHIADEPIAPSADDYRILSGIVRKWMPGVPLIDAVIHTGVGGAVDIWVPTNKDYELNRDAYEAYRQSGDALWFYTCWNPGGEYLNRFLDFPLLKTRYLHWGNYLYGLDGYLHWGFNYYFPDQDPMELTNPLLAPDVHDRRVPAGDTHIVYPGDGGPMLSMRLEAMRAGVEDYELLSILAEHDRPLADSILASCMGSFRQVNTDPAHFEAAHRRLLEAASAYCRST</sequence>
<dbReference type="PATRIC" id="fig|1131935.3.peg.3636"/>
<dbReference type="Pfam" id="PF13320">
    <property type="entry name" value="GH123_cat"/>
    <property type="match status" value="1"/>
</dbReference>
<gene>
    <name evidence="2" type="ORF">PDENDC454_17493</name>
</gene>
<reference evidence="2 3" key="1">
    <citation type="journal article" date="2012" name="J. Bacteriol.">
        <title>Genome Sequence of the Pattern-Forming Social Bacterium Paenibacillus dendritiformis C454 Chiral Morphotype.</title>
        <authorList>
            <person name="Sirota-Madi A."/>
            <person name="Olender T."/>
            <person name="Helman Y."/>
            <person name="Brainis I."/>
            <person name="Finkelshtein A."/>
            <person name="Roth D."/>
            <person name="Hagai E."/>
            <person name="Leshkowitz D."/>
            <person name="Brodsky L."/>
            <person name="Galatenko V."/>
            <person name="Nikolaev V."/>
            <person name="Gutnick D.L."/>
            <person name="Lancet D."/>
            <person name="Ben-Jacob E."/>
        </authorList>
    </citation>
    <scope>NUCLEOTIDE SEQUENCE [LARGE SCALE GENOMIC DNA]</scope>
    <source>
        <strain evidence="2 3">C454</strain>
    </source>
</reference>
<evidence type="ECO:0000313" key="3">
    <source>
        <dbReference type="Proteomes" id="UP000003900"/>
    </source>
</evidence>
<dbReference type="InterPro" id="IPR025150">
    <property type="entry name" value="GH123_cat"/>
</dbReference>
<comment type="caution">
    <text evidence="2">The sequence shown here is derived from an EMBL/GenBank/DDBJ whole genome shotgun (WGS) entry which is preliminary data.</text>
</comment>
<protein>
    <recommendedName>
        <fullName evidence="1">Glycoside hydrolase 123 catalytic domain-containing protein</fullName>
    </recommendedName>
</protein>
<dbReference type="EMBL" id="AHKH01000050">
    <property type="protein sequence ID" value="EHQ60984.1"/>
    <property type="molecule type" value="Genomic_DNA"/>
</dbReference>
<dbReference type="RefSeq" id="WP_006677989.1">
    <property type="nucleotide sequence ID" value="NZ_AHKH01000050.1"/>
</dbReference>
<accession>H3SIX5</accession>
<name>H3SIX5_9BACL</name>
<dbReference type="STRING" id="1131935.PDENDC454_17493"/>
<keyword evidence="3" id="KW-1185">Reference proteome</keyword>